<dbReference type="InterPro" id="IPR010730">
    <property type="entry name" value="HET"/>
</dbReference>
<dbReference type="Pfam" id="PF06985">
    <property type="entry name" value="HET"/>
    <property type="match status" value="1"/>
</dbReference>
<sequence length="573" mass="63899">MSSIQLDSSNPLRYSGISDNDIGRIVHACAAIAEALNSSNRIFPFALTSTFDFSFVNGVYNCYENDMVERGWCPFIIRFLQRNVCTLGYASSMEPPLRRDVVKGGHNSCSHGGCGVNNIDTSSYVVQHVTRSCPCSWKGPPLREVVDALAQDNPTIPVVAVAAKESPVDDLSVTCRTGKDTPYVAISHVWVDGLGSNTETGLPSCQLRRIASLTTSLIPGGAFWMDSLCVPRQKDMRRKAIGLMAQTYRDAEIVLVIDAGIRSCSVNSSTEEKLLRVLTSGWMQRLWTLQEAILSRKLVFEFAERTVSVEELIPRDERDLLDVVLTQLASELWRLYKRRFTGGKLGIGDVASFLRTRTTSRLEDETLAISSLLDVDAYELAGLPHEKRMMTMLARLRNIPANIIFLSGSKLSEQGFRWAPATFMIRYGPSLSITNNDAVCTSQGLIAQYQCIRFHTLTLHQATLWRLWDHIELRGFAVDDPESFEGTITCNGLLLTTIPSYLNPFVVGVLVLIEDHNQQRNIENGEGQSTLSCIYLRKVFVKHCGGKRREEWAQEGYIVSDTTSIGCMELRIT</sequence>
<organism evidence="2 3">
    <name type="scientific">Wolfiporia cocos (strain MD-104)</name>
    <name type="common">Brown rot fungus</name>
    <dbReference type="NCBI Taxonomy" id="742152"/>
    <lineage>
        <taxon>Eukaryota</taxon>
        <taxon>Fungi</taxon>
        <taxon>Dikarya</taxon>
        <taxon>Basidiomycota</taxon>
        <taxon>Agaricomycotina</taxon>
        <taxon>Agaricomycetes</taxon>
        <taxon>Polyporales</taxon>
        <taxon>Phaeolaceae</taxon>
        <taxon>Wolfiporia</taxon>
    </lineage>
</organism>
<dbReference type="AlphaFoldDB" id="A0A2H3K7D1"/>
<accession>A0A2H3K7D1</accession>
<name>A0A2H3K7D1_WOLCO</name>
<gene>
    <name evidence="2" type="ORF">WOLCODRAFT_139356</name>
</gene>
<dbReference type="STRING" id="742152.A0A2H3K7D1"/>
<keyword evidence="3" id="KW-1185">Reference proteome</keyword>
<dbReference type="OrthoDB" id="2426273at2759"/>
<dbReference type="PANTHER" id="PTHR39596:SF2">
    <property type="entry name" value="HET DOMAIN PROTEIN (AFU_ORTHOLOGUE AFUA_1G17550)-RELATED"/>
    <property type="match status" value="1"/>
</dbReference>
<dbReference type="OMA" id="FRLIACI"/>
<dbReference type="EMBL" id="KB468168">
    <property type="protein sequence ID" value="PCH44974.1"/>
    <property type="molecule type" value="Genomic_DNA"/>
</dbReference>
<evidence type="ECO:0000313" key="2">
    <source>
        <dbReference type="EMBL" id="PCH44974.1"/>
    </source>
</evidence>
<proteinExistence type="predicted"/>
<feature type="domain" description="Heterokaryon incompatibility" evidence="1">
    <location>
        <begin position="183"/>
        <end position="260"/>
    </location>
</feature>
<protein>
    <recommendedName>
        <fullName evidence="1">Heterokaryon incompatibility domain-containing protein</fullName>
    </recommendedName>
</protein>
<evidence type="ECO:0000313" key="3">
    <source>
        <dbReference type="Proteomes" id="UP000218811"/>
    </source>
</evidence>
<evidence type="ECO:0000259" key="1">
    <source>
        <dbReference type="Pfam" id="PF06985"/>
    </source>
</evidence>
<reference evidence="2 3" key="1">
    <citation type="journal article" date="2012" name="Science">
        <title>The Paleozoic origin of enzymatic lignin decomposition reconstructed from 31 fungal genomes.</title>
        <authorList>
            <person name="Floudas D."/>
            <person name="Binder M."/>
            <person name="Riley R."/>
            <person name="Barry K."/>
            <person name="Blanchette R.A."/>
            <person name="Henrissat B."/>
            <person name="Martinez A.T."/>
            <person name="Otillar R."/>
            <person name="Spatafora J.W."/>
            <person name="Yadav J.S."/>
            <person name="Aerts A."/>
            <person name="Benoit I."/>
            <person name="Boyd A."/>
            <person name="Carlson A."/>
            <person name="Copeland A."/>
            <person name="Coutinho P.M."/>
            <person name="de Vries R.P."/>
            <person name="Ferreira P."/>
            <person name="Findley K."/>
            <person name="Foster B."/>
            <person name="Gaskell J."/>
            <person name="Glotzer D."/>
            <person name="Gorecki P."/>
            <person name="Heitman J."/>
            <person name="Hesse C."/>
            <person name="Hori C."/>
            <person name="Igarashi K."/>
            <person name="Jurgens J.A."/>
            <person name="Kallen N."/>
            <person name="Kersten P."/>
            <person name="Kohler A."/>
            <person name="Kuees U."/>
            <person name="Kumar T.K.A."/>
            <person name="Kuo A."/>
            <person name="LaButti K."/>
            <person name="Larrondo L.F."/>
            <person name="Lindquist E."/>
            <person name="Ling A."/>
            <person name="Lombard V."/>
            <person name="Lucas S."/>
            <person name="Lundell T."/>
            <person name="Martin R."/>
            <person name="McLaughlin D.J."/>
            <person name="Morgenstern I."/>
            <person name="Morin E."/>
            <person name="Murat C."/>
            <person name="Nagy L.G."/>
            <person name="Nolan M."/>
            <person name="Ohm R.A."/>
            <person name="Patyshakuliyeva A."/>
            <person name="Rokas A."/>
            <person name="Ruiz-Duenas F.J."/>
            <person name="Sabat G."/>
            <person name="Salamov A."/>
            <person name="Samejima M."/>
            <person name="Schmutz J."/>
            <person name="Slot J.C."/>
            <person name="St John F."/>
            <person name="Stenlid J."/>
            <person name="Sun H."/>
            <person name="Sun S."/>
            <person name="Syed K."/>
            <person name="Tsang A."/>
            <person name="Wiebenga A."/>
            <person name="Young D."/>
            <person name="Pisabarro A."/>
            <person name="Eastwood D.C."/>
            <person name="Martin F."/>
            <person name="Cullen D."/>
            <person name="Grigoriev I.V."/>
            <person name="Hibbett D.S."/>
        </authorList>
    </citation>
    <scope>NUCLEOTIDE SEQUENCE [LARGE SCALE GENOMIC DNA]</scope>
    <source>
        <strain evidence="2 3">MD-104</strain>
    </source>
</reference>
<dbReference type="Proteomes" id="UP000218811">
    <property type="component" value="Unassembled WGS sequence"/>
</dbReference>
<dbReference type="PANTHER" id="PTHR39596">
    <property type="match status" value="1"/>
</dbReference>